<organism evidence="1 2">
    <name type="scientific">Chionoecetes opilio</name>
    <name type="common">Atlantic snow crab</name>
    <name type="synonym">Cancer opilio</name>
    <dbReference type="NCBI Taxonomy" id="41210"/>
    <lineage>
        <taxon>Eukaryota</taxon>
        <taxon>Metazoa</taxon>
        <taxon>Ecdysozoa</taxon>
        <taxon>Arthropoda</taxon>
        <taxon>Crustacea</taxon>
        <taxon>Multicrustacea</taxon>
        <taxon>Malacostraca</taxon>
        <taxon>Eumalacostraca</taxon>
        <taxon>Eucarida</taxon>
        <taxon>Decapoda</taxon>
        <taxon>Pleocyemata</taxon>
        <taxon>Brachyura</taxon>
        <taxon>Eubrachyura</taxon>
        <taxon>Majoidea</taxon>
        <taxon>Majidae</taxon>
        <taxon>Chionoecetes</taxon>
    </lineage>
</organism>
<dbReference type="Proteomes" id="UP000770661">
    <property type="component" value="Unassembled WGS sequence"/>
</dbReference>
<proteinExistence type="predicted"/>
<sequence>MLCSGAYDYQTYANALVKSVLVDSASSASTVAIDNKIEQAMVTAAVRDGDSLACSGLQGGEAEGKSFKGTAVAVRDPEMVTPRGAVFREGVDWSGAALESQGLLGFRESQQARRTGVCVCVCVWRAASQPSRCCMRGAERQPRQRVSAYKAAPPFLRPVHPETPQ</sequence>
<gene>
    <name evidence="1" type="ORF">GWK47_044063</name>
</gene>
<protein>
    <submittedName>
        <fullName evidence="1">Uncharacterized protein</fullName>
    </submittedName>
</protein>
<keyword evidence="2" id="KW-1185">Reference proteome</keyword>
<accession>A0A8J4Y755</accession>
<reference evidence="1" key="1">
    <citation type="submission" date="2020-07" db="EMBL/GenBank/DDBJ databases">
        <title>The High-quality genome of the commercially important snow crab, Chionoecetes opilio.</title>
        <authorList>
            <person name="Jeong J.-H."/>
            <person name="Ryu S."/>
        </authorList>
    </citation>
    <scope>NUCLEOTIDE SEQUENCE</scope>
    <source>
        <strain evidence="1">MADBK_172401_WGS</strain>
        <tissue evidence="1">Digestive gland</tissue>
    </source>
</reference>
<dbReference type="EMBL" id="JACEEZ010009196">
    <property type="protein sequence ID" value="KAG0722678.1"/>
    <property type="molecule type" value="Genomic_DNA"/>
</dbReference>
<name>A0A8J4Y755_CHIOP</name>
<dbReference type="AlphaFoldDB" id="A0A8J4Y755"/>
<comment type="caution">
    <text evidence="1">The sequence shown here is derived from an EMBL/GenBank/DDBJ whole genome shotgun (WGS) entry which is preliminary data.</text>
</comment>
<dbReference type="OrthoDB" id="10632487at2759"/>
<evidence type="ECO:0000313" key="2">
    <source>
        <dbReference type="Proteomes" id="UP000770661"/>
    </source>
</evidence>
<evidence type="ECO:0000313" key="1">
    <source>
        <dbReference type="EMBL" id="KAG0722678.1"/>
    </source>
</evidence>